<organism evidence="2 3">
    <name type="scientific">Dendrobium chrysotoxum</name>
    <name type="common">Orchid</name>
    <dbReference type="NCBI Taxonomy" id="161865"/>
    <lineage>
        <taxon>Eukaryota</taxon>
        <taxon>Viridiplantae</taxon>
        <taxon>Streptophyta</taxon>
        <taxon>Embryophyta</taxon>
        <taxon>Tracheophyta</taxon>
        <taxon>Spermatophyta</taxon>
        <taxon>Magnoliopsida</taxon>
        <taxon>Liliopsida</taxon>
        <taxon>Asparagales</taxon>
        <taxon>Orchidaceae</taxon>
        <taxon>Epidendroideae</taxon>
        <taxon>Malaxideae</taxon>
        <taxon>Dendrobiinae</taxon>
        <taxon>Dendrobium</taxon>
    </lineage>
</organism>
<feature type="region of interest" description="Disordered" evidence="1">
    <location>
        <begin position="118"/>
        <end position="160"/>
    </location>
</feature>
<gene>
    <name evidence="2" type="ORF">IEQ34_026140</name>
</gene>
<evidence type="ECO:0000313" key="3">
    <source>
        <dbReference type="Proteomes" id="UP000775213"/>
    </source>
</evidence>
<proteinExistence type="predicted"/>
<dbReference type="PANTHER" id="PTHR33205">
    <property type="entry name" value="TRANSMEMBRANE PROTEIN"/>
    <property type="match status" value="1"/>
</dbReference>
<protein>
    <submittedName>
        <fullName evidence="2">Uncharacterized protein</fullName>
    </submittedName>
</protein>
<evidence type="ECO:0000256" key="1">
    <source>
        <dbReference type="SAM" id="MobiDB-lite"/>
    </source>
</evidence>
<dbReference type="PANTHER" id="PTHR33205:SF1">
    <property type="entry name" value="TRANSMEMBRANE PROTEIN"/>
    <property type="match status" value="1"/>
</dbReference>
<evidence type="ECO:0000313" key="2">
    <source>
        <dbReference type="EMBL" id="KAH0438221.1"/>
    </source>
</evidence>
<sequence length="160" mass="17637">MGSPRAVAMGTREPWKARQFGACCVGRPPRRCLLERRSPRAPAVGKACNDPRLEPSSGQDIAIPLRAETHRRPPSASLPQFQALFDSLFKVLFIFPSRYLSLSVLSPVFSLGRNLAPDRAAFPNNPDSPTTPRVLRPGRAERGSHPPPAPIQGTWQPVRR</sequence>
<dbReference type="Proteomes" id="UP000775213">
    <property type="component" value="Unassembled WGS sequence"/>
</dbReference>
<dbReference type="EMBL" id="JAGFBR010000696">
    <property type="protein sequence ID" value="KAH0438221.1"/>
    <property type="molecule type" value="Genomic_DNA"/>
</dbReference>
<comment type="caution">
    <text evidence="2">The sequence shown here is derived from an EMBL/GenBank/DDBJ whole genome shotgun (WGS) entry which is preliminary data.</text>
</comment>
<dbReference type="AlphaFoldDB" id="A0AAV7FN52"/>
<reference evidence="2 3" key="1">
    <citation type="journal article" date="2021" name="Hortic Res">
        <title>Chromosome-scale assembly of the Dendrobium chrysotoxum genome enhances the understanding of orchid evolution.</title>
        <authorList>
            <person name="Zhang Y."/>
            <person name="Zhang G.Q."/>
            <person name="Zhang D."/>
            <person name="Liu X.D."/>
            <person name="Xu X.Y."/>
            <person name="Sun W.H."/>
            <person name="Yu X."/>
            <person name="Zhu X."/>
            <person name="Wang Z.W."/>
            <person name="Zhao X."/>
            <person name="Zhong W.Y."/>
            <person name="Chen H."/>
            <person name="Yin W.L."/>
            <person name="Huang T."/>
            <person name="Niu S.C."/>
            <person name="Liu Z.J."/>
        </authorList>
    </citation>
    <scope>NUCLEOTIDE SEQUENCE [LARGE SCALE GENOMIC DNA]</scope>
    <source>
        <strain evidence="2">Lindl</strain>
    </source>
</reference>
<name>A0AAV7FN52_DENCH</name>
<accession>A0AAV7FN52</accession>
<keyword evidence="3" id="KW-1185">Reference proteome</keyword>